<keyword evidence="9" id="KW-1185">Reference proteome</keyword>
<keyword evidence="2" id="KW-0547">Nucleotide-binding</keyword>
<evidence type="ECO:0000259" key="5">
    <source>
        <dbReference type="PROSITE" id="PS50893"/>
    </source>
</evidence>
<dbReference type="GO" id="GO:0005886">
    <property type="term" value="C:plasma membrane"/>
    <property type="evidence" value="ECO:0007669"/>
    <property type="project" value="TreeGrafter"/>
</dbReference>
<dbReference type="Pfam" id="PF00005">
    <property type="entry name" value="ABC_tran"/>
    <property type="match status" value="1"/>
</dbReference>
<dbReference type="RefSeq" id="WP_002647740.1">
    <property type="nucleotide sequence ID" value="NZ_CAXAST010000006.1"/>
</dbReference>
<dbReference type="AlphaFoldDB" id="A0A3D3RI57"/>
<evidence type="ECO:0000313" key="8">
    <source>
        <dbReference type="Proteomes" id="UP000263642"/>
    </source>
</evidence>
<dbReference type="GO" id="GO:0016887">
    <property type="term" value="F:ATP hydrolysis activity"/>
    <property type="evidence" value="ECO:0007669"/>
    <property type="project" value="InterPro"/>
</dbReference>
<comment type="similarity">
    <text evidence="4">Belongs to the ABC transporter superfamily. Macrolide exporter (TC 3.A.1.122) family.</text>
</comment>
<sequence length="237" mass="26121">MKLAAQVIDLTKFYDLGSVVVKALRGVSTDFPEGDFVAIMGSSGSGKSTMLNLLGALDRPTSGQYILGGRDVSTLDDDELSEMRNDMIGFIFQSFNLITQYTVLENIEVPLLYRAGYPAIGRVEREWCMELARMVGLGDRMDHRPFQLSGGQQQRVSIARALVNDPQIILADEPTGNLDSATEAEIMDILHNLNAEGRTIIMVTHEPGIAKQTKRQIMMKDGLIESETILEQSLPVS</sequence>
<keyword evidence="7" id="KW-0378">Hydrolase</keyword>
<feature type="domain" description="ABC transporter" evidence="5">
    <location>
        <begin position="5"/>
        <end position="236"/>
    </location>
</feature>
<dbReference type="InterPro" id="IPR003439">
    <property type="entry name" value="ABC_transporter-like_ATP-bd"/>
</dbReference>
<evidence type="ECO:0000256" key="1">
    <source>
        <dbReference type="ARBA" id="ARBA00022448"/>
    </source>
</evidence>
<dbReference type="InterPro" id="IPR027417">
    <property type="entry name" value="P-loop_NTPase"/>
</dbReference>
<reference evidence="6 8" key="1">
    <citation type="journal article" date="2018" name="Nat. Biotechnol.">
        <title>A standardized bacterial taxonomy based on genome phylogeny substantially revises the tree of life.</title>
        <authorList>
            <person name="Parks D.H."/>
            <person name="Chuvochina M."/>
            <person name="Waite D.W."/>
            <person name="Rinke C."/>
            <person name="Skarshewski A."/>
            <person name="Chaumeil P.A."/>
            <person name="Hugenholtz P."/>
        </authorList>
    </citation>
    <scope>NUCLEOTIDE SEQUENCE [LARGE SCALE GENOMIC DNA]</scope>
    <source>
        <strain evidence="6">UBA9375</strain>
    </source>
</reference>
<protein>
    <submittedName>
        <fullName evidence="6">ABC transporter ATP-binding protein</fullName>
        <ecNumber evidence="7">3.6.3.-</ecNumber>
    </submittedName>
</protein>
<dbReference type="GO" id="GO:0022857">
    <property type="term" value="F:transmembrane transporter activity"/>
    <property type="evidence" value="ECO:0007669"/>
    <property type="project" value="TreeGrafter"/>
</dbReference>
<reference evidence="7 9" key="2">
    <citation type="submission" date="2019-08" db="EMBL/GenBank/DDBJ databases">
        <title>Deep-cultivation of Planctomycetes and their phenomic and genomic characterization uncovers novel biology.</title>
        <authorList>
            <person name="Wiegand S."/>
            <person name="Jogler M."/>
            <person name="Boedeker C."/>
            <person name="Pinto D."/>
            <person name="Vollmers J."/>
            <person name="Rivas-Marin E."/>
            <person name="Kohn T."/>
            <person name="Peeters S.H."/>
            <person name="Heuer A."/>
            <person name="Rast P."/>
            <person name="Oberbeckmann S."/>
            <person name="Bunk B."/>
            <person name="Jeske O."/>
            <person name="Meyerdierks A."/>
            <person name="Storesund J.E."/>
            <person name="Kallscheuer N."/>
            <person name="Luecker S."/>
            <person name="Lage O.M."/>
            <person name="Pohl T."/>
            <person name="Merkel B.J."/>
            <person name="Hornburger P."/>
            <person name="Mueller R.-W."/>
            <person name="Bruemmer F."/>
            <person name="Labrenz M."/>
            <person name="Spormann A.M."/>
            <person name="Op den Camp H."/>
            <person name="Overmann J."/>
            <person name="Amann R."/>
            <person name="Jetten M.S.M."/>
            <person name="Mascher T."/>
            <person name="Medema M.H."/>
            <person name="Devos D.P."/>
            <person name="Kaster A.-K."/>
            <person name="Ovreas L."/>
            <person name="Rohde M."/>
            <person name="Galperin M.Y."/>
            <person name="Jogler C."/>
        </authorList>
    </citation>
    <scope>NUCLEOTIDE SEQUENCE [LARGE SCALE GENOMIC DNA]</scope>
    <source>
        <strain evidence="7 9">DSM 8797</strain>
    </source>
</reference>
<organism evidence="6 8">
    <name type="scientific">Gimesia maris</name>
    <dbReference type="NCBI Taxonomy" id="122"/>
    <lineage>
        <taxon>Bacteria</taxon>
        <taxon>Pseudomonadati</taxon>
        <taxon>Planctomycetota</taxon>
        <taxon>Planctomycetia</taxon>
        <taxon>Planctomycetales</taxon>
        <taxon>Planctomycetaceae</taxon>
        <taxon>Gimesia</taxon>
    </lineage>
</organism>
<proteinExistence type="inferred from homology"/>
<dbReference type="InterPro" id="IPR015854">
    <property type="entry name" value="ABC_transpr_LolD-like"/>
</dbReference>
<keyword evidence="3 6" id="KW-0067">ATP-binding</keyword>
<evidence type="ECO:0000313" key="9">
    <source>
        <dbReference type="Proteomes" id="UP000322887"/>
    </source>
</evidence>
<dbReference type="GO" id="GO:0098796">
    <property type="term" value="C:membrane protein complex"/>
    <property type="evidence" value="ECO:0007669"/>
    <property type="project" value="UniProtKB-ARBA"/>
</dbReference>
<dbReference type="EMBL" id="CP042910">
    <property type="protein sequence ID" value="QEG19015.1"/>
    <property type="molecule type" value="Genomic_DNA"/>
</dbReference>
<dbReference type="PROSITE" id="PS50893">
    <property type="entry name" value="ABC_TRANSPORTER_2"/>
    <property type="match status" value="1"/>
</dbReference>
<dbReference type="FunFam" id="3.40.50.300:FF:000032">
    <property type="entry name" value="Export ABC transporter ATP-binding protein"/>
    <property type="match status" value="1"/>
</dbReference>
<gene>
    <name evidence="6" type="ORF">DIT97_33700</name>
    <name evidence="7" type="ORF">GmarT_49110</name>
</gene>
<dbReference type="Gene3D" id="3.40.50.300">
    <property type="entry name" value="P-loop containing nucleotide triphosphate hydrolases"/>
    <property type="match status" value="1"/>
</dbReference>
<name>A0A3D3RI57_9PLAN</name>
<dbReference type="GeneID" id="98649354"/>
<evidence type="ECO:0000313" key="6">
    <source>
        <dbReference type="EMBL" id="HCO27717.1"/>
    </source>
</evidence>
<dbReference type="SUPFAM" id="SSF52540">
    <property type="entry name" value="P-loop containing nucleoside triphosphate hydrolases"/>
    <property type="match status" value="1"/>
</dbReference>
<dbReference type="EC" id="3.6.3.-" evidence="7"/>
<evidence type="ECO:0000256" key="2">
    <source>
        <dbReference type="ARBA" id="ARBA00022741"/>
    </source>
</evidence>
<dbReference type="PANTHER" id="PTHR24220">
    <property type="entry name" value="IMPORT ATP-BINDING PROTEIN"/>
    <property type="match status" value="1"/>
</dbReference>
<dbReference type="InterPro" id="IPR003593">
    <property type="entry name" value="AAA+_ATPase"/>
</dbReference>
<dbReference type="PROSITE" id="PS00211">
    <property type="entry name" value="ABC_TRANSPORTER_1"/>
    <property type="match status" value="1"/>
</dbReference>
<accession>A0A517XHH2</accession>
<evidence type="ECO:0000313" key="7">
    <source>
        <dbReference type="EMBL" id="QEG19015.1"/>
    </source>
</evidence>
<dbReference type="InterPro" id="IPR017911">
    <property type="entry name" value="MacB-like_ATP-bd"/>
</dbReference>
<dbReference type="Proteomes" id="UP000263642">
    <property type="component" value="Unassembled WGS sequence"/>
</dbReference>
<dbReference type="PANTHER" id="PTHR24220:SF86">
    <property type="entry name" value="ABC TRANSPORTER ABCH.1"/>
    <property type="match status" value="1"/>
</dbReference>
<dbReference type="SMART" id="SM00382">
    <property type="entry name" value="AAA"/>
    <property type="match status" value="1"/>
</dbReference>
<keyword evidence="1" id="KW-0813">Transport</keyword>
<evidence type="ECO:0000256" key="3">
    <source>
        <dbReference type="ARBA" id="ARBA00022840"/>
    </source>
</evidence>
<dbReference type="EMBL" id="DQAY01000206">
    <property type="protein sequence ID" value="HCO27717.1"/>
    <property type="molecule type" value="Genomic_DNA"/>
</dbReference>
<accession>A0A3D3RI57</accession>
<evidence type="ECO:0000256" key="4">
    <source>
        <dbReference type="ARBA" id="ARBA00038388"/>
    </source>
</evidence>
<dbReference type="InterPro" id="IPR017871">
    <property type="entry name" value="ABC_transporter-like_CS"/>
</dbReference>
<dbReference type="Proteomes" id="UP000322887">
    <property type="component" value="Chromosome"/>
</dbReference>
<dbReference type="CDD" id="cd03255">
    <property type="entry name" value="ABC_MJ0796_LolCDE_FtsE"/>
    <property type="match status" value="1"/>
</dbReference>
<dbReference type="GO" id="GO:0005524">
    <property type="term" value="F:ATP binding"/>
    <property type="evidence" value="ECO:0007669"/>
    <property type="project" value="UniProtKB-KW"/>
</dbReference>